<evidence type="ECO:0000313" key="2">
    <source>
        <dbReference type="EMBL" id="MBM6661856.1"/>
    </source>
</evidence>
<sequence length="295" mass="33013">MLTVLVLSCKPTVPDEYIQPDEMEDILYDYYITQAMAGQGLSYDKNSYNKNVYYYAVLKKHGVTEAEFDSSLVYYYSNADRLYGIYVQLSERIGNEAMSLGASVGDINKYSKLKADGDTADIWRESPSAVLMPVAPYNRLSFELKADSTFKRGDSFLFNFMTDFLYQSGTKDGVAYIAVHYDNDSTAAYSCHVGVSGISQLRVPGDRNHGIKSMKGFIYLNRGDDNSHTLKLMFISQIQLVRFHPEEVSVATVATDSVRASRDTMQVRAVPTGAKLADTMPKRPALLKAQPLRAR</sequence>
<accession>A0A939B4U3</accession>
<comment type="caution">
    <text evidence="2">The sequence shown here is derived from an EMBL/GenBank/DDBJ whole genome shotgun (WGS) entry which is preliminary data.</text>
</comment>
<keyword evidence="3" id="KW-1185">Reference proteome</keyword>
<evidence type="ECO:0000259" key="1">
    <source>
        <dbReference type="Pfam" id="PF14129"/>
    </source>
</evidence>
<gene>
    <name evidence="2" type="ORF">H6B30_08875</name>
</gene>
<proteinExistence type="predicted"/>
<feature type="domain" description="DUF4296" evidence="1">
    <location>
        <begin position="14"/>
        <end position="96"/>
    </location>
</feature>
<dbReference type="Proteomes" id="UP000764045">
    <property type="component" value="Unassembled WGS sequence"/>
</dbReference>
<reference evidence="2 3" key="1">
    <citation type="journal article" date="2021" name="Sci. Rep.">
        <title>The distribution of antibiotic resistance genes in chicken gut microbiota commensals.</title>
        <authorList>
            <person name="Juricova H."/>
            <person name="Matiasovicova J."/>
            <person name="Kubasova T."/>
            <person name="Cejkova D."/>
            <person name="Rychlik I."/>
        </authorList>
    </citation>
    <scope>NUCLEOTIDE SEQUENCE [LARGE SCALE GENOMIC DNA]</scope>
    <source>
        <strain evidence="2 3">An819</strain>
    </source>
</reference>
<dbReference type="EMBL" id="JACJJL010000013">
    <property type="protein sequence ID" value="MBM6661856.1"/>
    <property type="molecule type" value="Genomic_DNA"/>
</dbReference>
<dbReference type="InterPro" id="IPR025381">
    <property type="entry name" value="DUF4296"/>
</dbReference>
<dbReference type="RefSeq" id="WP_205109695.1">
    <property type="nucleotide sequence ID" value="NZ_JACJJL010000013.1"/>
</dbReference>
<name>A0A939B4U3_9BACT</name>
<protein>
    <submittedName>
        <fullName evidence="2">DUF4296 domain-containing protein</fullName>
    </submittedName>
</protein>
<dbReference type="Pfam" id="PF14129">
    <property type="entry name" value="DUF4296"/>
    <property type="match status" value="1"/>
</dbReference>
<evidence type="ECO:0000313" key="3">
    <source>
        <dbReference type="Proteomes" id="UP000764045"/>
    </source>
</evidence>
<organism evidence="2 3">
    <name type="scientific">Marseilla massiliensis</name>
    <dbReference type="NCBI Taxonomy" id="1841864"/>
    <lineage>
        <taxon>Bacteria</taxon>
        <taxon>Pseudomonadati</taxon>
        <taxon>Bacteroidota</taxon>
        <taxon>Bacteroidia</taxon>
        <taxon>Bacteroidales</taxon>
        <taxon>Prevotellaceae</taxon>
        <taxon>Marseilla</taxon>
    </lineage>
</organism>
<dbReference type="AlphaFoldDB" id="A0A939B4U3"/>